<feature type="transmembrane region" description="Helical" evidence="8">
    <location>
        <begin position="94"/>
        <end position="113"/>
    </location>
</feature>
<dbReference type="GO" id="GO:0033214">
    <property type="term" value="P:siderophore-iron import into cell"/>
    <property type="evidence" value="ECO:0007669"/>
    <property type="project" value="TreeGrafter"/>
</dbReference>
<feature type="transmembrane region" description="Helical" evidence="8">
    <location>
        <begin position="12"/>
        <end position="42"/>
    </location>
</feature>
<protein>
    <submittedName>
        <fullName evidence="9">ABC transporter permease</fullName>
    </submittedName>
</protein>
<feature type="transmembrane region" description="Helical" evidence="8">
    <location>
        <begin position="119"/>
        <end position="140"/>
    </location>
</feature>
<organism evidence="9 10">
    <name type="scientific">Erwinia typographi</name>
    <dbReference type="NCBI Taxonomy" id="371042"/>
    <lineage>
        <taxon>Bacteria</taxon>
        <taxon>Pseudomonadati</taxon>
        <taxon>Pseudomonadota</taxon>
        <taxon>Gammaproteobacteria</taxon>
        <taxon>Enterobacterales</taxon>
        <taxon>Erwiniaceae</taxon>
        <taxon>Erwinia</taxon>
    </lineage>
</organism>
<evidence type="ECO:0000313" key="9">
    <source>
        <dbReference type="EMBL" id="KGT86543.1"/>
    </source>
</evidence>
<name>A0A0A3ZLG1_9GAMM</name>
<evidence type="ECO:0000256" key="5">
    <source>
        <dbReference type="ARBA" id="ARBA00022692"/>
    </source>
</evidence>
<evidence type="ECO:0000256" key="1">
    <source>
        <dbReference type="ARBA" id="ARBA00004651"/>
    </source>
</evidence>
<dbReference type="EMBL" id="JRUQ01000092">
    <property type="protein sequence ID" value="KGT86543.1"/>
    <property type="molecule type" value="Genomic_DNA"/>
</dbReference>
<dbReference type="Gene3D" id="1.10.3470.10">
    <property type="entry name" value="ABC transporter involved in vitamin B12 uptake, BtuC"/>
    <property type="match status" value="1"/>
</dbReference>
<dbReference type="InterPro" id="IPR037294">
    <property type="entry name" value="ABC_BtuC-like"/>
</dbReference>
<dbReference type="GO" id="GO:0022857">
    <property type="term" value="F:transmembrane transporter activity"/>
    <property type="evidence" value="ECO:0007669"/>
    <property type="project" value="InterPro"/>
</dbReference>
<dbReference type="RefSeq" id="WP_034899220.1">
    <property type="nucleotide sequence ID" value="NZ_JRUQ01000092.1"/>
</dbReference>
<feature type="transmembrane region" description="Helical" evidence="8">
    <location>
        <begin position="62"/>
        <end position="82"/>
    </location>
</feature>
<evidence type="ECO:0000256" key="7">
    <source>
        <dbReference type="ARBA" id="ARBA00023136"/>
    </source>
</evidence>
<evidence type="ECO:0000313" key="10">
    <source>
        <dbReference type="Proteomes" id="UP000030351"/>
    </source>
</evidence>
<dbReference type="FunFam" id="1.10.3470.10:FF:000001">
    <property type="entry name" value="Vitamin B12 ABC transporter permease BtuC"/>
    <property type="match status" value="1"/>
</dbReference>
<keyword evidence="3" id="KW-0813">Transport</keyword>
<evidence type="ECO:0000256" key="4">
    <source>
        <dbReference type="ARBA" id="ARBA00022475"/>
    </source>
</evidence>
<keyword evidence="7 8" id="KW-0472">Membrane</keyword>
<evidence type="ECO:0000256" key="8">
    <source>
        <dbReference type="SAM" id="Phobius"/>
    </source>
</evidence>
<dbReference type="InterPro" id="IPR000522">
    <property type="entry name" value="ABC_transptr_permease_BtuC"/>
</dbReference>
<comment type="subcellular location">
    <subcellularLocation>
        <location evidence="1">Cell membrane</location>
        <topology evidence="1">Multi-pass membrane protein</topology>
    </subcellularLocation>
</comment>
<dbReference type="CDD" id="cd06550">
    <property type="entry name" value="TM_ABC_iron-siderophores_like"/>
    <property type="match status" value="1"/>
</dbReference>
<evidence type="ECO:0000256" key="3">
    <source>
        <dbReference type="ARBA" id="ARBA00022448"/>
    </source>
</evidence>
<evidence type="ECO:0000256" key="6">
    <source>
        <dbReference type="ARBA" id="ARBA00022989"/>
    </source>
</evidence>
<dbReference type="PANTHER" id="PTHR30472:SF67">
    <property type="entry name" value="PERMEASE OF ABC TRANSPORTER-RELATED"/>
    <property type="match status" value="1"/>
</dbReference>
<feature type="transmembrane region" description="Helical" evidence="8">
    <location>
        <begin position="243"/>
        <end position="268"/>
    </location>
</feature>
<keyword evidence="4" id="KW-1003">Cell membrane</keyword>
<feature type="transmembrane region" description="Helical" evidence="8">
    <location>
        <begin position="192"/>
        <end position="214"/>
    </location>
</feature>
<evidence type="ECO:0000256" key="2">
    <source>
        <dbReference type="ARBA" id="ARBA00007935"/>
    </source>
</evidence>
<keyword evidence="5 8" id="KW-0812">Transmembrane</keyword>
<dbReference type="STRING" id="371042.NG99_25390"/>
<feature type="transmembrane region" description="Helical" evidence="8">
    <location>
        <begin position="313"/>
        <end position="330"/>
    </location>
</feature>
<dbReference type="Proteomes" id="UP000030351">
    <property type="component" value="Unassembled WGS sequence"/>
</dbReference>
<reference evidence="9 10" key="1">
    <citation type="submission" date="2014-10" db="EMBL/GenBank/DDBJ databases">
        <title>Genome sequence of Erwinia typographi M043b.</title>
        <authorList>
            <person name="Chan K.-G."/>
            <person name="Tan W.-S."/>
        </authorList>
    </citation>
    <scope>NUCLEOTIDE SEQUENCE [LARGE SCALE GENOMIC DNA]</scope>
    <source>
        <strain evidence="9 10">M043b</strain>
    </source>
</reference>
<dbReference type="GO" id="GO:0005886">
    <property type="term" value="C:plasma membrane"/>
    <property type="evidence" value="ECO:0007669"/>
    <property type="project" value="UniProtKB-SubCell"/>
</dbReference>
<keyword evidence="10" id="KW-1185">Reference proteome</keyword>
<feature type="transmembrane region" description="Helical" evidence="8">
    <location>
        <begin position="280"/>
        <end position="301"/>
    </location>
</feature>
<dbReference type="OrthoDB" id="9055647at2"/>
<dbReference type="Pfam" id="PF01032">
    <property type="entry name" value="FecCD"/>
    <property type="match status" value="1"/>
</dbReference>
<gene>
    <name evidence="9" type="ORF">NG99_25390</name>
</gene>
<proteinExistence type="inferred from homology"/>
<feature type="transmembrane region" description="Helical" evidence="8">
    <location>
        <begin position="152"/>
        <end position="172"/>
    </location>
</feature>
<sequence length="339" mass="35475">MSASYRYHWAMWGAVVVLIGLMLLSIATGTVSLTLMQVLGALRLSDAPVSDMISRIVTDLRVPRALLAALTGAGLAMVGALLQTTTRNDLADPFLFGLSSGASAGAVLVITRFGDRLGILTLPLSAFVGGICSAMAVMLLFHFKKQRGAEHLVLCGLAISFLFGALTSYLIFSGDQRAASSVLFWSLGGLGLASWNNLPIAGFSLVLLSTFVLLRWRSLDGVLAGEQTALSLGINVSRLRMEIFLCCALATSFLVALTGVIGFVGLMVPHLCRHFAGVKHLLLLPLCGVWGAVLLCGGDIVSRTLLAPQELPIGIITAGIGGLFIIALLARHSSGSAAA</sequence>
<dbReference type="eggNOG" id="COG0609">
    <property type="taxonomic scope" value="Bacteria"/>
</dbReference>
<comment type="similarity">
    <text evidence="2">Belongs to the binding-protein-dependent transport system permease family. FecCD subfamily.</text>
</comment>
<comment type="caution">
    <text evidence="9">The sequence shown here is derived from an EMBL/GenBank/DDBJ whole genome shotgun (WGS) entry which is preliminary data.</text>
</comment>
<keyword evidence="6 8" id="KW-1133">Transmembrane helix</keyword>
<dbReference type="AlphaFoldDB" id="A0A0A3ZLG1"/>
<accession>A0A0A3ZLG1</accession>
<dbReference type="PANTHER" id="PTHR30472">
    <property type="entry name" value="FERRIC ENTEROBACTIN TRANSPORT SYSTEM PERMEASE PROTEIN"/>
    <property type="match status" value="1"/>
</dbReference>
<dbReference type="SUPFAM" id="SSF81345">
    <property type="entry name" value="ABC transporter involved in vitamin B12 uptake, BtuC"/>
    <property type="match status" value="1"/>
</dbReference>